<sequence length="207" mass="23260">MEYVINIAIVGILAAILIPVFVQARGKARRVACASNMRHLYTAFAMYAGDHDGHLPPYSNNILYAHDDTQEKDPGRRHYPPSGARLTGALLPYTHDKDVWFCRDDSLAGKSTLSLSYPAGLWIDHRYSSYDTAWWMGLRTHPAGMAGVTMVDRQGKPMTMNASQEVMLSDEQIQQTGCGDWLYSHRNQFNQLFLDGHIKLVTVQCAK</sequence>
<keyword evidence="3" id="KW-0812">Transmembrane</keyword>
<keyword evidence="5" id="KW-0472">Membrane</keyword>
<evidence type="ECO:0000256" key="4">
    <source>
        <dbReference type="ARBA" id="ARBA00022989"/>
    </source>
</evidence>
<gene>
    <name evidence="6" type="ORF">CCAX7_12520</name>
</gene>
<dbReference type="GO" id="GO:0016020">
    <property type="term" value="C:membrane"/>
    <property type="evidence" value="ECO:0007669"/>
    <property type="project" value="UniProtKB-SubCell"/>
</dbReference>
<dbReference type="SUPFAM" id="SSF54523">
    <property type="entry name" value="Pili subunits"/>
    <property type="match status" value="1"/>
</dbReference>
<dbReference type="InterPro" id="IPR045584">
    <property type="entry name" value="Pilin-like"/>
</dbReference>
<dbReference type="Proteomes" id="UP000287394">
    <property type="component" value="Chromosome"/>
</dbReference>
<evidence type="ECO:0000256" key="2">
    <source>
        <dbReference type="ARBA" id="ARBA00022481"/>
    </source>
</evidence>
<evidence type="ECO:0000256" key="5">
    <source>
        <dbReference type="ARBA" id="ARBA00023136"/>
    </source>
</evidence>
<dbReference type="EMBL" id="AP025739">
    <property type="protein sequence ID" value="BDI29201.1"/>
    <property type="molecule type" value="Genomic_DNA"/>
</dbReference>
<evidence type="ECO:0000256" key="1">
    <source>
        <dbReference type="ARBA" id="ARBA00004167"/>
    </source>
</evidence>
<name>A0A402D4H5_9BACT</name>
<dbReference type="PANTHER" id="PTHR30093:SF44">
    <property type="entry name" value="TYPE II SECRETION SYSTEM CORE PROTEIN G"/>
    <property type="match status" value="1"/>
</dbReference>
<proteinExistence type="predicted"/>
<evidence type="ECO:0000256" key="3">
    <source>
        <dbReference type="ARBA" id="ARBA00022692"/>
    </source>
</evidence>
<dbReference type="Gene3D" id="3.30.700.10">
    <property type="entry name" value="Glycoprotein, Type 4 Pilin"/>
    <property type="match status" value="1"/>
</dbReference>
<dbReference type="PANTHER" id="PTHR30093">
    <property type="entry name" value="GENERAL SECRETION PATHWAY PROTEIN G"/>
    <property type="match status" value="1"/>
</dbReference>
<dbReference type="AlphaFoldDB" id="A0A402D4H5"/>
<reference evidence="6 7" key="1">
    <citation type="journal article" date="2019" name="Int. J. Syst. Evol. Microbiol.">
        <title>Capsulimonas corticalis gen. nov., sp. nov., an aerobic capsulated bacterium, of a novel bacterial order, Capsulimonadales ord. nov., of the class Armatimonadia of the phylum Armatimonadetes.</title>
        <authorList>
            <person name="Li J."/>
            <person name="Kudo C."/>
            <person name="Tonouchi A."/>
        </authorList>
    </citation>
    <scope>NUCLEOTIDE SEQUENCE [LARGE SCALE GENOMIC DNA]</scope>
    <source>
        <strain evidence="6 7">AX-7</strain>
    </source>
</reference>
<organism evidence="6 7">
    <name type="scientific">Capsulimonas corticalis</name>
    <dbReference type="NCBI Taxonomy" id="2219043"/>
    <lineage>
        <taxon>Bacteria</taxon>
        <taxon>Bacillati</taxon>
        <taxon>Armatimonadota</taxon>
        <taxon>Armatimonadia</taxon>
        <taxon>Capsulimonadales</taxon>
        <taxon>Capsulimonadaceae</taxon>
        <taxon>Capsulimonas</taxon>
    </lineage>
</organism>
<evidence type="ECO:0000313" key="6">
    <source>
        <dbReference type="EMBL" id="BDI29201.1"/>
    </source>
</evidence>
<keyword evidence="7" id="KW-1185">Reference proteome</keyword>
<accession>A0A402D4H5</accession>
<dbReference type="KEGG" id="ccot:CCAX7_12520"/>
<comment type="subcellular location">
    <subcellularLocation>
        <location evidence="1">Membrane</location>
        <topology evidence="1">Single-pass membrane protein</topology>
    </subcellularLocation>
</comment>
<keyword evidence="2" id="KW-0488">Methylation</keyword>
<protein>
    <submittedName>
        <fullName evidence="6">Uncharacterized protein</fullName>
    </submittedName>
</protein>
<evidence type="ECO:0000313" key="7">
    <source>
        <dbReference type="Proteomes" id="UP000287394"/>
    </source>
</evidence>
<keyword evidence="4" id="KW-1133">Transmembrane helix</keyword>